<dbReference type="AlphaFoldDB" id="A0A1H0RQ67"/>
<dbReference type="Gene3D" id="2.50.20.10">
    <property type="entry name" value="Lipoprotein localisation LolA/LolB/LppX"/>
    <property type="match status" value="1"/>
</dbReference>
<dbReference type="STRING" id="504798.SAMN05421871_11374"/>
<keyword evidence="3" id="KW-1185">Reference proteome</keyword>
<sequence length="361" mass="37525">MDRKRTALTVAAAGTATGVVGLILLATPAGAGEQPPALPEISPEALVESVIKTEKIPAMSGAVEFTSDLGLPIPGLPQARTGGEAAHVYTDGEGRARVSISEGDSERTIVHDGTTTWIWNSADRSVQKMVDGAPEQKSAEHKLADPATAAREFIGLMGKDSTITVDGTARVADRPVYQLVLTPKPTERTLLREVRVAVDSETRLPLRLEVLANGQAEPAVRIGFTDFETGAQDASLFTYTPPAGAKVTESKPGDHKPSPAEMKEHQNLFDSIDGKAVGEGWDTVLVGKVPAGLLNGEAKAGATGANDPAQLLKQFGKEVSGPFGTGYVISSKVGTLLVTADGRAALGAVPQQVLVDALGAK</sequence>
<gene>
    <name evidence="2" type="ORF">SAMN05192558_10874</name>
</gene>
<proteinExistence type="predicted"/>
<dbReference type="RefSeq" id="WP_091378466.1">
    <property type="nucleotide sequence ID" value="NZ_FNDV01000013.1"/>
</dbReference>
<accession>A0A1H0RQ67</accession>
<name>A0A1H0RQ67_9PSEU</name>
<dbReference type="Proteomes" id="UP000199651">
    <property type="component" value="Unassembled WGS sequence"/>
</dbReference>
<dbReference type="OrthoDB" id="4822274at2"/>
<protein>
    <submittedName>
        <fullName evidence="2">MucB/RseB family protein</fullName>
    </submittedName>
</protein>
<dbReference type="InterPro" id="IPR029046">
    <property type="entry name" value="LolA/LolB/LppX"/>
</dbReference>
<reference evidence="3" key="1">
    <citation type="submission" date="2016-10" db="EMBL/GenBank/DDBJ databases">
        <authorList>
            <person name="Varghese N."/>
            <person name="Submissions S."/>
        </authorList>
    </citation>
    <scope>NUCLEOTIDE SEQUENCE [LARGE SCALE GENOMIC DNA]</scope>
    <source>
        <strain evidence="3">IBRC-M 10655</strain>
    </source>
</reference>
<dbReference type="PANTHER" id="PTHR37507">
    <property type="entry name" value="SPORULATION PROTEIN YDCC"/>
    <property type="match status" value="1"/>
</dbReference>
<dbReference type="SUPFAM" id="SSF89392">
    <property type="entry name" value="Prokaryotic lipoproteins and lipoprotein localization factors"/>
    <property type="match status" value="1"/>
</dbReference>
<dbReference type="Pfam" id="PF03888">
    <property type="entry name" value="MucB_RseB"/>
    <property type="match status" value="1"/>
</dbReference>
<dbReference type="PANTHER" id="PTHR37507:SF2">
    <property type="entry name" value="SPORULATION PROTEIN YDCC"/>
    <property type="match status" value="1"/>
</dbReference>
<evidence type="ECO:0000313" key="2">
    <source>
        <dbReference type="EMBL" id="SDP31652.1"/>
    </source>
</evidence>
<dbReference type="InterPro" id="IPR052944">
    <property type="entry name" value="Sporulation_related"/>
</dbReference>
<organism evidence="2 3">
    <name type="scientific">Actinokineospora alba</name>
    <dbReference type="NCBI Taxonomy" id="504798"/>
    <lineage>
        <taxon>Bacteria</taxon>
        <taxon>Bacillati</taxon>
        <taxon>Actinomycetota</taxon>
        <taxon>Actinomycetes</taxon>
        <taxon>Pseudonocardiales</taxon>
        <taxon>Pseudonocardiaceae</taxon>
        <taxon>Actinokineospora</taxon>
    </lineage>
</organism>
<evidence type="ECO:0000259" key="1">
    <source>
        <dbReference type="Pfam" id="PF03888"/>
    </source>
</evidence>
<evidence type="ECO:0000313" key="3">
    <source>
        <dbReference type="Proteomes" id="UP000199651"/>
    </source>
</evidence>
<dbReference type="InterPro" id="IPR033434">
    <property type="entry name" value="MucB/RseB_N"/>
</dbReference>
<feature type="domain" description="MucB/RseB N-terminal" evidence="1">
    <location>
        <begin position="86"/>
        <end position="231"/>
    </location>
</feature>
<dbReference type="EMBL" id="FNJB01000008">
    <property type="protein sequence ID" value="SDP31652.1"/>
    <property type="molecule type" value="Genomic_DNA"/>
</dbReference>